<evidence type="ECO:0000313" key="2">
    <source>
        <dbReference type="EMBL" id="ETR68782.1"/>
    </source>
</evidence>
<dbReference type="SUPFAM" id="SSF56988">
    <property type="entry name" value="Anthrax protective antigen"/>
    <property type="match status" value="2"/>
</dbReference>
<dbReference type="InterPro" id="IPR011658">
    <property type="entry name" value="PA14_dom"/>
</dbReference>
<proteinExistence type="predicted"/>
<gene>
    <name evidence="2" type="ORF">OMM_04357</name>
</gene>
<dbReference type="Proteomes" id="UP000189670">
    <property type="component" value="Unassembled WGS sequence"/>
</dbReference>
<dbReference type="AlphaFoldDB" id="A0A1V1P1M9"/>
<protein>
    <recommendedName>
        <fullName evidence="1">PA14 domain-containing protein</fullName>
    </recommendedName>
</protein>
<organism evidence="2 3">
    <name type="scientific">Candidatus Magnetoglobus multicellularis str. Araruama</name>
    <dbReference type="NCBI Taxonomy" id="890399"/>
    <lineage>
        <taxon>Bacteria</taxon>
        <taxon>Pseudomonadati</taxon>
        <taxon>Thermodesulfobacteriota</taxon>
        <taxon>Desulfobacteria</taxon>
        <taxon>Desulfobacterales</taxon>
        <taxon>Desulfobacteraceae</taxon>
        <taxon>Candidatus Magnetoglobus</taxon>
    </lineage>
</organism>
<sequence length="552" mass="63327">MDPDHLIQEWDDNKSDNTKIMPVMFLHQSGDRSARAKYNKVVYDYKKTDKRGNSHFGAGYDLGPEFSYRMDKILDVDIPTAVNFDAMNGIWIKIFKYKLDLLKIGAKFNYDVDDIVNSETDYGVTIMNVKIWGKGVDNTKNSSENICNPTCQRCSNECKAKNEESKDCITKCTQNLEWTIWSSKDDNGNEKWSKDTKNEQGKERFAKSKTFMVGYIPITVQGGVKGEIGLRAVLAMKSHNKLELEGGPYLTLQGFVEGGLGGSFIGVGVGCELTLIEIYLKFNPSLQILPSYPMAVLRFQAPLVIKTLDGNAYVYVRAIIIDTKFEFIEWKGYEWNFHIFTDPLAWGFGAVDEYKAWYYDCAEFDCSGNAMREGVIFHNWGYNGPTSVSNTDHFSARWEGYHKFNQGFYTFVATVDDFIKLWVDSNDDETFDTDELIISGTTGTHEKRVEINSGYHKVKAEYKEYEGAAKAEVSWRKDNEYQAWYFNNKDLSGDPVMMRTESVIDWNWGKGSPRKGIVNADNFSVRWEGDFEFKESTQYGCWKEFSCFCDRF</sequence>
<name>A0A1V1P1M9_9BACT</name>
<dbReference type="PROSITE" id="PS51820">
    <property type="entry name" value="PA14"/>
    <property type="match status" value="1"/>
</dbReference>
<dbReference type="Pfam" id="PF07691">
    <property type="entry name" value="PA14"/>
    <property type="match status" value="2"/>
</dbReference>
<dbReference type="EMBL" id="ATBP01000834">
    <property type="protein sequence ID" value="ETR68782.1"/>
    <property type="molecule type" value="Genomic_DNA"/>
</dbReference>
<feature type="domain" description="PA14" evidence="1">
    <location>
        <begin position="476"/>
        <end position="552"/>
    </location>
</feature>
<comment type="caution">
    <text evidence="2">The sequence shown here is derived from an EMBL/GenBank/DDBJ whole genome shotgun (WGS) entry which is preliminary data.</text>
</comment>
<dbReference type="Gene3D" id="3.90.182.10">
    <property type="entry name" value="Toxin - Anthrax Protective Antigen,domain 1"/>
    <property type="match status" value="2"/>
</dbReference>
<accession>A0A1V1P1M9</accession>
<evidence type="ECO:0000259" key="1">
    <source>
        <dbReference type="PROSITE" id="PS51820"/>
    </source>
</evidence>
<reference evidence="3" key="1">
    <citation type="submission" date="2012-11" db="EMBL/GenBank/DDBJ databases">
        <authorList>
            <person name="Lucero-Rivera Y.E."/>
            <person name="Tovar-Ramirez D."/>
        </authorList>
    </citation>
    <scope>NUCLEOTIDE SEQUENCE [LARGE SCALE GENOMIC DNA]</scope>
    <source>
        <strain evidence="3">Araruama</strain>
    </source>
</reference>
<evidence type="ECO:0000313" key="3">
    <source>
        <dbReference type="Proteomes" id="UP000189670"/>
    </source>
</evidence>
<dbReference type="InterPro" id="IPR037524">
    <property type="entry name" value="PA14/GLEYA"/>
</dbReference>